<dbReference type="RefSeq" id="XP_022103341.1">
    <property type="nucleotide sequence ID" value="XM_022247649.1"/>
</dbReference>
<dbReference type="AlphaFoldDB" id="A0A8B7ZJ76"/>
<dbReference type="PANTHER" id="PTHR32247:SF3">
    <property type="entry name" value="DIABLO IAP-BINDING MITOCHONDRIAL PROTEIN"/>
    <property type="match status" value="1"/>
</dbReference>
<accession>A0A8B7ZJ76</accession>
<dbReference type="GO" id="GO:0005739">
    <property type="term" value="C:mitochondrion"/>
    <property type="evidence" value="ECO:0007669"/>
    <property type="project" value="UniProtKB-SubCell"/>
</dbReference>
<keyword evidence="3" id="KW-0809">Transit peptide</keyword>
<reference evidence="8" key="1">
    <citation type="submission" date="2025-08" db="UniProtKB">
        <authorList>
            <consortium name="RefSeq"/>
        </authorList>
    </citation>
    <scope>IDENTIFICATION</scope>
</reference>
<gene>
    <name evidence="8" type="primary">LOC110986051</name>
</gene>
<dbReference type="Proteomes" id="UP000694845">
    <property type="component" value="Unplaced"/>
</dbReference>
<dbReference type="GO" id="GO:0051402">
    <property type="term" value="P:neuron apoptotic process"/>
    <property type="evidence" value="ECO:0007669"/>
    <property type="project" value="TreeGrafter"/>
</dbReference>
<dbReference type="PANTHER" id="PTHR32247">
    <property type="entry name" value="DIABLO HOMOLOG, MITOCHONDRIAL"/>
    <property type="match status" value="1"/>
</dbReference>
<evidence type="ECO:0000256" key="4">
    <source>
        <dbReference type="ARBA" id="ARBA00023128"/>
    </source>
</evidence>
<dbReference type="Pfam" id="PF09057">
    <property type="entry name" value="Smac_DIABLO"/>
    <property type="match status" value="1"/>
</dbReference>
<dbReference type="OMA" id="PGNQKFG"/>
<keyword evidence="4" id="KW-0496">Mitochondrion</keyword>
<dbReference type="GO" id="GO:0008631">
    <property type="term" value="P:intrinsic apoptotic signaling pathway in response to oxidative stress"/>
    <property type="evidence" value="ECO:0007669"/>
    <property type="project" value="TreeGrafter"/>
</dbReference>
<evidence type="ECO:0000256" key="1">
    <source>
        <dbReference type="ARBA" id="ARBA00004173"/>
    </source>
</evidence>
<evidence type="ECO:0000256" key="3">
    <source>
        <dbReference type="ARBA" id="ARBA00022946"/>
    </source>
</evidence>
<sequence length="256" mass="27548">MACRGLKRFVFCERFWSVLYQRQAVCIPSSHCLQPPRVQATSLLRPWLVRLCGLGTGGVLLSAIPCVPLSSNDKHSSAHQGSATSLQSDAGSLSHHELIKNAAAIAVDSSCILLTHSALAAISLRKEYAEMVTSLRLLLEDHAQFVGTPAQEDDLWQDIIHQRVEIDNKMQAIEDANVMLTSAILVVERAAEAAYQADAELSALTAGQHLQLVQAQLAVASKVSQKAKEQLATMQAQMIKAAAADGGDSNLEEVPS</sequence>
<name>A0A8B7ZJ76_ACAPL</name>
<protein>
    <recommendedName>
        <fullName evidence="5">Direct IAP-binding protein with low pI</fullName>
    </recommendedName>
</protein>
<dbReference type="OrthoDB" id="6153032at2759"/>
<evidence type="ECO:0000256" key="2">
    <source>
        <dbReference type="ARBA" id="ARBA00022703"/>
    </source>
</evidence>
<keyword evidence="2" id="KW-0053">Apoptosis</keyword>
<evidence type="ECO:0000313" key="8">
    <source>
        <dbReference type="RefSeq" id="XP_022103341.1"/>
    </source>
</evidence>
<evidence type="ECO:0000256" key="5">
    <source>
        <dbReference type="ARBA" id="ARBA00033049"/>
    </source>
</evidence>
<evidence type="ECO:0000313" key="7">
    <source>
        <dbReference type="Proteomes" id="UP000694845"/>
    </source>
</evidence>
<dbReference type="Gene3D" id="1.20.58.70">
    <property type="match status" value="1"/>
</dbReference>
<comment type="subcellular location">
    <subcellularLocation>
        <location evidence="1">Mitochondrion</location>
    </subcellularLocation>
</comment>
<organism evidence="7 8">
    <name type="scientific">Acanthaster planci</name>
    <name type="common">Crown-of-thorns starfish</name>
    <dbReference type="NCBI Taxonomy" id="133434"/>
    <lineage>
        <taxon>Eukaryota</taxon>
        <taxon>Metazoa</taxon>
        <taxon>Echinodermata</taxon>
        <taxon>Eleutherozoa</taxon>
        <taxon>Asterozoa</taxon>
        <taxon>Asteroidea</taxon>
        <taxon>Valvatacea</taxon>
        <taxon>Valvatida</taxon>
        <taxon>Acanthasteridae</taxon>
        <taxon>Acanthaster</taxon>
    </lineage>
</organism>
<dbReference type="InterPro" id="IPR009062">
    <property type="entry name" value="Smac/DIABLO-like_sf"/>
</dbReference>
<proteinExistence type="inferred from homology"/>
<keyword evidence="7" id="KW-1185">Reference proteome</keyword>
<dbReference type="SUPFAM" id="SSF46984">
    <property type="entry name" value="Smac/diablo"/>
    <property type="match status" value="1"/>
</dbReference>
<comment type="similarity">
    <text evidence="6">Belongs to the Smac/DIABLO protein family.</text>
</comment>
<evidence type="ECO:0000256" key="6">
    <source>
        <dbReference type="ARBA" id="ARBA00046319"/>
    </source>
</evidence>
<dbReference type="GeneID" id="110986051"/>
<dbReference type="InterPro" id="IPR015142">
    <property type="entry name" value="Smac_DIABLO"/>
</dbReference>
<dbReference type="KEGG" id="aplc:110986051"/>